<gene>
    <name evidence="1" type="ORF">Q9K02_11240</name>
</gene>
<keyword evidence="2" id="KW-1185">Reference proteome</keyword>
<dbReference type="RefSeq" id="WP_305932969.1">
    <property type="nucleotide sequence ID" value="NZ_JAVAIM010000001.1"/>
</dbReference>
<name>A0ABT9HRF2_9SPHN</name>
<protein>
    <recommendedName>
        <fullName evidence="3">Metallo-beta-lactamase domain-containing protein</fullName>
    </recommendedName>
</protein>
<evidence type="ECO:0008006" key="3">
    <source>
        <dbReference type="Google" id="ProtNLM"/>
    </source>
</evidence>
<accession>A0ABT9HRF2</accession>
<organism evidence="1 2">
    <name type="scientific">Qipengyuania profundimaris</name>
    <dbReference type="NCBI Taxonomy" id="3067652"/>
    <lineage>
        <taxon>Bacteria</taxon>
        <taxon>Pseudomonadati</taxon>
        <taxon>Pseudomonadota</taxon>
        <taxon>Alphaproteobacteria</taxon>
        <taxon>Sphingomonadales</taxon>
        <taxon>Erythrobacteraceae</taxon>
        <taxon>Qipengyuania</taxon>
    </lineage>
</organism>
<comment type="caution">
    <text evidence="1">The sequence shown here is derived from an EMBL/GenBank/DDBJ whole genome shotgun (WGS) entry which is preliminary data.</text>
</comment>
<dbReference type="EMBL" id="JAVAIM010000001">
    <property type="protein sequence ID" value="MDP4575714.1"/>
    <property type="molecule type" value="Genomic_DNA"/>
</dbReference>
<sequence length="257" mass="28795">MPETMTRLADGFWRITGEVRVGGLLDIGTQCSLVRRKNGRYVFLDSYTLPAPVRQQVDALTDEGRKLDAIINLHPYHTLHCEWMHRTYPDATLYGTARHHEKLPDLPWHATRCEEPALAEKFGDTFAFSQPKGMPLVCEDESVHFSSILALHRASGTIHVDDTLVYLDKGFPLSALPMTGRLSFHPTLDKALSPKAGAADEFRDWAIELGIDWADARRVAAAHNAVRELGEEEFPTLIGEALGRVKPVLDRHRAEHG</sequence>
<evidence type="ECO:0000313" key="1">
    <source>
        <dbReference type="EMBL" id="MDP4575714.1"/>
    </source>
</evidence>
<proteinExistence type="predicted"/>
<reference evidence="1 2" key="1">
    <citation type="submission" date="2023-08" db="EMBL/GenBank/DDBJ databases">
        <title>genomic of G39.</title>
        <authorList>
            <person name="Wang Y."/>
        </authorList>
    </citation>
    <scope>NUCLEOTIDE SEQUENCE [LARGE SCALE GENOMIC DNA]</scope>
    <source>
        <strain evidence="1 2">G39</strain>
    </source>
</reference>
<dbReference type="Proteomes" id="UP001240639">
    <property type="component" value="Unassembled WGS sequence"/>
</dbReference>
<evidence type="ECO:0000313" key="2">
    <source>
        <dbReference type="Proteomes" id="UP001240639"/>
    </source>
</evidence>
<dbReference type="InterPro" id="IPR036866">
    <property type="entry name" value="RibonucZ/Hydroxyglut_hydro"/>
</dbReference>
<dbReference type="SUPFAM" id="SSF56281">
    <property type="entry name" value="Metallo-hydrolase/oxidoreductase"/>
    <property type="match status" value="1"/>
</dbReference>